<dbReference type="Pfam" id="PF03184">
    <property type="entry name" value="DDE_1"/>
    <property type="match status" value="2"/>
</dbReference>
<feature type="non-terminal residue" evidence="3">
    <location>
        <position position="1"/>
    </location>
</feature>
<dbReference type="EMBL" id="KI968783">
    <property type="protein sequence ID" value="EUN23626.1"/>
    <property type="molecule type" value="Genomic_DNA"/>
</dbReference>
<protein>
    <recommendedName>
        <fullName evidence="2">DDE-1 domain-containing protein</fullName>
    </recommendedName>
</protein>
<dbReference type="OrthoDB" id="4357141at2759"/>
<keyword evidence="4" id="KW-1185">Reference proteome</keyword>
<sequence>FSIARRRSTTTNKPIKPPGKNWARAFEKRHPELKARRVKSIDWKRHENNIYDKTVEWFQIIGKVLQDTAVLPENVYNMDETGVMLSKLGSVKVLVGKDDRRDYRGASTKRTMVTAVECISADGRALLPLIIWPASTHRSNWTTYPTPGWHYAFSESGYNDSKISLEWLMQILEFCLSNNIMLCRLPSHTSHKLQPCDVGVFAPLKTAYRDQVERLNRGGIDTVGKEHFTSLYGPARTKAFTRRNIKAAWAASGLLPFDPERVLQDMPRPPAELTVSIASKDMPSDPRDEIPVTPVTPVNTEGLVSLHNLIQQDTSTLDELSKQRLQRRVQKLASAAHISFAQQGLLQDHNRLLAKINGEAKVRRATRSVVLGKAKVMSYEDLEEARAKRAAKE</sequence>
<organism evidence="3 4">
    <name type="scientific">Bipolaris victoriae (strain FI3)</name>
    <name type="common">Victoria blight of oats agent</name>
    <name type="synonym">Cochliobolus victoriae</name>
    <dbReference type="NCBI Taxonomy" id="930091"/>
    <lineage>
        <taxon>Eukaryota</taxon>
        <taxon>Fungi</taxon>
        <taxon>Dikarya</taxon>
        <taxon>Ascomycota</taxon>
        <taxon>Pezizomycotina</taxon>
        <taxon>Dothideomycetes</taxon>
        <taxon>Pleosporomycetidae</taxon>
        <taxon>Pleosporales</taxon>
        <taxon>Pleosporineae</taxon>
        <taxon>Pleosporaceae</taxon>
        <taxon>Bipolaris</taxon>
    </lineage>
</organism>
<proteinExistence type="predicted"/>
<name>W7E670_BIPV3</name>
<evidence type="ECO:0000313" key="4">
    <source>
        <dbReference type="Proteomes" id="UP000054337"/>
    </source>
</evidence>
<feature type="domain" description="DDE-1" evidence="2">
    <location>
        <begin position="175"/>
        <end position="249"/>
    </location>
</feature>
<gene>
    <name evidence="3" type="ORF">COCVIDRAFT_80242</name>
</gene>
<evidence type="ECO:0000259" key="2">
    <source>
        <dbReference type="Pfam" id="PF03184"/>
    </source>
</evidence>
<reference evidence="3 4" key="1">
    <citation type="journal article" date="2013" name="PLoS Genet.">
        <title>Comparative genome structure, secondary metabolite, and effector coding capacity across Cochliobolus pathogens.</title>
        <authorList>
            <person name="Condon B.J."/>
            <person name="Leng Y."/>
            <person name="Wu D."/>
            <person name="Bushley K.E."/>
            <person name="Ohm R.A."/>
            <person name="Otillar R."/>
            <person name="Martin J."/>
            <person name="Schackwitz W."/>
            <person name="Grimwood J."/>
            <person name="MohdZainudin N."/>
            <person name="Xue C."/>
            <person name="Wang R."/>
            <person name="Manning V.A."/>
            <person name="Dhillon B."/>
            <person name="Tu Z.J."/>
            <person name="Steffenson B.J."/>
            <person name="Salamov A."/>
            <person name="Sun H."/>
            <person name="Lowry S."/>
            <person name="LaButti K."/>
            <person name="Han J."/>
            <person name="Copeland A."/>
            <person name="Lindquist E."/>
            <person name="Barry K."/>
            <person name="Schmutz J."/>
            <person name="Baker S.E."/>
            <person name="Ciuffetti L.M."/>
            <person name="Grigoriev I.V."/>
            <person name="Zhong S."/>
            <person name="Turgeon B.G."/>
        </authorList>
    </citation>
    <scope>NUCLEOTIDE SEQUENCE [LARGE SCALE GENOMIC DNA]</scope>
    <source>
        <strain evidence="3 4">FI3</strain>
    </source>
</reference>
<dbReference type="PANTHER" id="PTHR19303">
    <property type="entry name" value="TRANSPOSON"/>
    <property type="match status" value="1"/>
</dbReference>
<dbReference type="PANTHER" id="PTHR19303:SF74">
    <property type="entry name" value="POGO TRANSPOSABLE ELEMENT WITH KRAB DOMAIN"/>
    <property type="match status" value="1"/>
</dbReference>
<evidence type="ECO:0000313" key="3">
    <source>
        <dbReference type="EMBL" id="EUN23626.1"/>
    </source>
</evidence>
<dbReference type="GO" id="GO:0003677">
    <property type="term" value="F:DNA binding"/>
    <property type="evidence" value="ECO:0007669"/>
    <property type="project" value="TreeGrafter"/>
</dbReference>
<evidence type="ECO:0000256" key="1">
    <source>
        <dbReference type="SAM" id="MobiDB-lite"/>
    </source>
</evidence>
<dbReference type="GO" id="GO:0005634">
    <property type="term" value="C:nucleus"/>
    <property type="evidence" value="ECO:0007669"/>
    <property type="project" value="TreeGrafter"/>
</dbReference>
<feature type="non-terminal residue" evidence="3">
    <location>
        <position position="393"/>
    </location>
</feature>
<dbReference type="InterPro" id="IPR050863">
    <property type="entry name" value="CenT-Element_Derived"/>
</dbReference>
<feature type="region of interest" description="Disordered" evidence="1">
    <location>
        <begin position="1"/>
        <end position="21"/>
    </location>
</feature>
<accession>W7E670</accession>
<dbReference type="InterPro" id="IPR004875">
    <property type="entry name" value="DDE_SF_endonuclease_dom"/>
</dbReference>
<dbReference type="AlphaFoldDB" id="W7E670"/>
<dbReference type="HOGENOM" id="CLU_013929_1_0_1"/>
<dbReference type="RefSeq" id="XP_014553202.1">
    <property type="nucleotide sequence ID" value="XM_014697716.1"/>
</dbReference>
<feature type="domain" description="DDE-1" evidence="2">
    <location>
        <begin position="109"/>
        <end position="172"/>
    </location>
</feature>
<dbReference type="GeneID" id="26257857"/>
<dbReference type="Proteomes" id="UP000054337">
    <property type="component" value="Unassembled WGS sequence"/>
</dbReference>